<evidence type="ECO:0000259" key="9">
    <source>
        <dbReference type="PROSITE" id="PS50114"/>
    </source>
</evidence>
<evidence type="ECO:0000256" key="5">
    <source>
        <dbReference type="ARBA" id="ARBA00023125"/>
    </source>
</evidence>
<evidence type="ECO:0000313" key="10">
    <source>
        <dbReference type="EMBL" id="AFK36651.1"/>
    </source>
</evidence>
<dbReference type="PANTHER" id="PTHR47255:SF4">
    <property type="entry name" value="GATA ZINC FINGER DOMAIN-CONTAINING PROTEIN 12"/>
    <property type="match status" value="1"/>
</dbReference>
<dbReference type="PROSITE" id="PS50114">
    <property type="entry name" value="GATA_ZN_FINGER_2"/>
    <property type="match status" value="1"/>
</dbReference>
<keyword evidence="6" id="KW-0804">Transcription</keyword>
<dbReference type="EMBL" id="BT136856">
    <property type="protein sequence ID" value="AFK36651.1"/>
    <property type="molecule type" value="mRNA"/>
</dbReference>
<evidence type="ECO:0000256" key="2">
    <source>
        <dbReference type="ARBA" id="ARBA00022771"/>
    </source>
</evidence>
<reference evidence="10" key="1">
    <citation type="submission" date="2012-05" db="EMBL/GenBank/DDBJ databases">
        <authorList>
            <person name="Krishnakumar V."/>
            <person name="Cheung F."/>
            <person name="Xiao Y."/>
            <person name="Chan A."/>
            <person name="Moskal W.A."/>
            <person name="Town C.D."/>
        </authorList>
    </citation>
    <scope>NUCLEOTIDE SEQUENCE</scope>
</reference>
<feature type="region of interest" description="Disordered" evidence="8">
    <location>
        <begin position="137"/>
        <end position="159"/>
    </location>
</feature>
<sequence length="204" mass="22116">MPLKIRMKRRLMVSDQTSSDHAIAGIQSTDEHKQENQKLPLPQHLRSTDNSSCNIPSNNNSNIPAVRVCADCNTTKTPLWRGGPRGPKTLCNACGIRQRKARRALAAASTAAANGAPLMAAADQKPHVKRNHKLQIKGKKSKTELKKKPNLGGGGTKKLGSEELTISLSKSLALPQDEEDAAILLMALSHGLLHGFPSHRYLDL</sequence>
<dbReference type="SMART" id="SM00401">
    <property type="entry name" value="ZnF_GATA"/>
    <property type="match status" value="1"/>
</dbReference>
<feature type="domain" description="GATA-type" evidence="9">
    <location>
        <begin position="67"/>
        <end position="99"/>
    </location>
</feature>
<dbReference type="InterPro" id="IPR013088">
    <property type="entry name" value="Znf_NHR/GATA"/>
</dbReference>
<keyword evidence="1" id="KW-0479">Metal-binding</keyword>
<protein>
    <recommendedName>
        <fullName evidence="9">GATA-type domain-containing protein</fullName>
    </recommendedName>
</protein>
<organism evidence="10">
    <name type="scientific">Lotus japonicus</name>
    <name type="common">Lotus corniculatus var. japonicus</name>
    <dbReference type="NCBI Taxonomy" id="34305"/>
    <lineage>
        <taxon>Eukaryota</taxon>
        <taxon>Viridiplantae</taxon>
        <taxon>Streptophyta</taxon>
        <taxon>Embryophyta</taxon>
        <taxon>Tracheophyta</taxon>
        <taxon>Spermatophyta</taxon>
        <taxon>Magnoliopsida</taxon>
        <taxon>eudicotyledons</taxon>
        <taxon>Gunneridae</taxon>
        <taxon>Pentapetalae</taxon>
        <taxon>rosids</taxon>
        <taxon>fabids</taxon>
        <taxon>Fabales</taxon>
        <taxon>Fabaceae</taxon>
        <taxon>Papilionoideae</taxon>
        <taxon>50 kb inversion clade</taxon>
        <taxon>NPAAA clade</taxon>
        <taxon>Hologalegina</taxon>
        <taxon>robinioid clade</taxon>
        <taxon>Loteae</taxon>
        <taxon>Lotus</taxon>
    </lineage>
</organism>
<dbReference type="GO" id="GO:0006355">
    <property type="term" value="P:regulation of DNA-templated transcription"/>
    <property type="evidence" value="ECO:0007669"/>
    <property type="project" value="InterPro"/>
</dbReference>
<dbReference type="CDD" id="cd00202">
    <property type="entry name" value="ZnF_GATA"/>
    <property type="match status" value="1"/>
</dbReference>
<accession>I3S8Q9</accession>
<proteinExistence type="evidence at transcript level"/>
<dbReference type="AlphaFoldDB" id="I3S8Q9"/>
<dbReference type="InterPro" id="IPR000679">
    <property type="entry name" value="Znf_GATA"/>
</dbReference>
<evidence type="ECO:0000256" key="8">
    <source>
        <dbReference type="SAM" id="MobiDB-lite"/>
    </source>
</evidence>
<dbReference type="SUPFAM" id="SSF57716">
    <property type="entry name" value="Glucocorticoid receptor-like (DNA-binding domain)"/>
    <property type="match status" value="1"/>
</dbReference>
<keyword evidence="4" id="KW-0805">Transcription regulation</keyword>
<evidence type="ECO:0000256" key="7">
    <source>
        <dbReference type="PROSITE-ProRule" id="PRU00094"/>
    </source>
</evidence>
<dbReference type="InterPro" id="IPR052138">
    <property type="entry name" value="GATA_ZnFinger_Domain"/>
</dbReference>
<evidence type="ECO:0000256" key="3">
    <source>
        <dbReference type="ARBA" id="ARBA00022833"/>
    </source>
</evidence>
<dbReference type="PANTHER" id="PTHR47255">
    <property type="entry name" value="GATA TRANSCRIPTION FACTOR 22-RELATED"/>
    <property type="match status" value="1"/>
</dbReference>
<dbReference type="GO" id="GO:0008270">
    <property type="term" value="F:zinc ion binding"/>
    <property type="evidence" value="ECO:0007669"/>
    <property type="project" value="UniProtKB-KW"/>
</dbReference>
<evidence type="ECO:0000256" key="4">
    <source>
        <dbReference type="ARBA" id="ARBA00023015"/>
    </source>
</evidence>
<dbReference type="GO" id="GO:0043565">
    <property type="term" value="F:sequence-specific DNA binding"/>
    <property type="evidence" value="ECO:0007669"/>
    <property type="project" value="InterPro"/>
</dbReference>
<keyword evidence="2 7" id="KW-0863">Zinc-finger</keyword>
<evidence type="ECO:0000256" key="6">
    <source>
        <dbReference type="ARBA" id="ARBA00023163"/>
    </source>
</evidence>
<dbReference type="Pfam" id="PF00320">
    <property type="entry name" value="GATA"/>
    <property type="match status" value="1"/>
</dbReference>
<keyword evidence="3" id="KW-0862">Zinc</keyword>
<dbReference type="Gene3D" id="3.30.50.10">
    <property type="entry name" value="Erythroid Transcription Factor GATA-1, subunit A"/>
    <property type="match status" value="1"/>
</dbReference>
<evidence type="ECO:0000256" key="1">
    <source>
        <dbReference type="ARBA" id="ARBA00022723"/>
    </source>
</evidence>
<dbReference type="PROSITE" id="PS00344">
    <property type="entry name" value="GATA_ZN_FINGER_1"/>
    <property type="match status" value="1"/>
</dbReference>
<keyword evidence="5" id="KW-0238">DNA-binding</keyword>
<name>I3S8Q9_LOTJA</name>